<comment type="subcellular location">
    <subcellularLocation>
        <location evidence="1">Cell outer membrane</location>
    </subcellularLocation>
</comment>
<organism evidence="7 8">
    <name type="scientific">Hymenobacter arizonensis</name>
    <name type="common">Siccationidurans arizonensis</name>
    <dbReference type="NCBI Taxonomy" id="1227077"/>
    <lineage>
        <taxon>Bacteria</taxon>
        <taxon>Pseudomonadati</taxon>
        <taxon>Bacteroidota</taxon>
        <taxon>Cytophagia</taxon>
        <taxon>Cytophagales</taxon>
        <taxon>Hymenobacteraceae</taxon>
        <taxon>Hymenobacter</taxon>
    </lineage>
</organism>
<gene>
    <name evidence="7" type="ORF">SAMN04515668_0601</name>
</gene>
<dbReference type="PANTHER" id="PTHR30329:SF21">
    <property type="entry name" value="LIPOPROTEIN YIAD-RELATED"/>
    <property type="match status" value="1"/>
</dbReference>
<dbReference type="InterPro" id="IPR011990">
    <property type="entry name" value="TPR-like_helical_dom_sf"/>
</dbReference>
<evidence type="ECO:0000256" key="5">
    <source>
        <dbReference type="PROSITE-ProRule" id="PRU00473"/>
    </source>
</evidence>
<proteinExistence type="predicted"/>
<sequence>MRGFIVWGALRLGTVFLLWLATAGSAWCQMPVKVQTPTNTKARSLLEKAQQQTKDRDFIKAIETLNQLNEKFPSFGEAFLMKGSLLKAIGNNRGSMAAYRDGLSKVPADASHASEYQLLGDLALSYGEYQTALDAYKQLLKVAPKAQKNLAKSERQLRTCEFALEAIKNPVGEAPVPLPSPMNSFKFQYFPALTADNRFLLFTGRPAASSGEDLFVSRQNKDGSLGAPVPISPAINTSYNEGAGTISGDGKTLVFASCDRPKAIGNCDLYISRRTGNNWSAPVNLGINVNSTEWDSQPSLSADGRTLYFTSTRRGGQGQEDIYVTNLQPDGSWSPAQNLGTPVNTPGKDMAPFIHASGTTLYYVTDGLVGMGGLDVFRCERTLANKWSEPRNLGYPLNTFENEASLFITSDNLKGFCSRSRATDEPAAGSRLTRERPVELFSFVVPPVVKARETSTYTQGRVFDAITKKPLKAEVKLYDVDTDVLTQFVTSDPEYGDYTVVLNEGHQYAMYASADKYLLKSLSFDYSNQQNFDPLSLDIYLEPVRSGRSMVLNNLFFDTNKYDLKPNSRTELNRLIEFLRQYKDVQIQVSGYTDNVGTPEANLQLSEKRAEAVVTYLSSHGIPPARLRSKGYGDRNPLAANDTEAHRQLNRRIELRIL</sequence>
<keyword evidence="8" id="KW-1185">Reference proteome</keyword>
<dbReference type="PROSITE" id="PS50005">
    <property type="entry name" value="TPR"/>
    <property type="match status" value="1"/>
</dbReference>
<reference evidence="8" key="1">
    <citation type="submission" date="2016-10" db="EMBL/GenBank/DDBJ databases">
        <authorList>
            <person name="Varghese N."/>
            <person name="Submissions S."/>
        </authorList>
    </citation>
    <scope>NUCLEOTIDE SEQUENCE [LARGE SCALE GENOMIC DNA]</scope>
    <source>
        <strain evidence="8">OR362-8,ATCC BAA-1266,JCM 13504</strain>
    </source>
</reference>
<name>A0A1I5TTL8_HYMAR</name>
<dbReference type="Gene3D" id="2.120.10.30">
    <property type="entry name" value="TolB, C-terminal domain"/>
    <property type="match status" value="1"/>
</dbReference>
<dbReference type="InterPro" id="IPR006690">
    <property type="entry name" value="OMPA-like_CS"/>
</dbReference>
<keyword evidence="4" id="KW-0802">TPR repeat</keyword>
<dbReference type="Proteomes" id="UP000199029">
    <property type="component" value="Unassembled WGS sequence"/>
</dbReference>
<feature type="domain" description="OmpA-like" evidence="6">
    <location>
        <begin position="544"/>
        <end position="658"/>
    </location>
</feature>
<dbReference type="InterPro" id="IPR011042">
    <property type="entry name" value="6-blade_b-propeller_TolB-like"/>
</dbReference>
<dbReference type="GO" id="GO:0009279">
    <property type="term" value="C:cell outer membrane"/>
    <property type="evidence" value="ECO:0007669"/>
    <property type="project" value="UniProtKB-SubCell"/>
</dbReference>
<dbReference type="CDD" id="cd07185">
    <property type="entry name" value="OmpA_C-like"/>
    <property type="match status" value="1"/>
</dbReference>
<protein>
    <submittedName>
        <fullName evidence="7">WD40-like Beta Propeller Repeat</fullName>
    </submittedName>
</protein>
<evidence type="ECO:0000256" key="3">
    <source>
        <dbReference type="ARBA" id="ARBA00023237"/>
    </source>
</evidence>
<feature type="repeat" description="TPR" evidence="4">
    <location>
        <begin position="113"/>
        <end position="146"/>
    </location>
</feature>
<dbReference type="InterPro" id="IPR006664">
    <property type="entry name" value="OMP_bac"/>
</dbReference>
<dbReference type="PROSITE" id="PS01068">
    <property type="entry name" value="OMPA_1"/>
    <property type="match status" value="1"/>
</dbReference>
<evidence type="ECO:0000256" key="4">
    <source>
        <dbReference type="PROSITE-ProRule" id="PRU00339"/>
    </source>
</evidence>
<dbReference type="EMBL" id="FOXS01000001">
    <property type="protein sequence ID" value="SFP86404.1"/>
    <property type="molecule type" value="Genomic_DNA"/>
</dbReference>
<dbReference type="SUPFAM" id="SSF103088">
    <property type="entry name" value="OmpA-like"/>
    <property type="match status" value="1"/>
</dbReference>
<dbReference type="PROSITE" id="PS51123">
    <property type="entry name" value="OMPA_2"/>
    <property type="match status" value="1"/>
</dbReference>
<dbReference type="STRING" id="1227077.SAMN04515668_0601"/>
<dbReference type="InterPro" id="IPR011659">
    <property type="entry name" value="WD40"/>
</dbReference>
<evidence type="ECO:0000256" key="1">
    <source>
        <dbReference type="ARBA" id="ARBA00004442"/>
    </source>
</evidence>
<evidence type="ECO:0000313" key="7">
    <source>
        <dbReference type="EMBL" id="SFP86404.1"/>
    </source>
</evidence>
<dbReference type="SUPFAM" id="SSF48452">
    <property type="entry name" value="TPR-like"/>
    <property type="match status" value="1"/>
</dbReference>
<dbReference type="SMART" id="SM00028">
    <property type="entry name" value="TPR"/>
    <property type="match status" value="3"/>
</dbReference>
<dbReference type="RefSeq" id="WP_234794952.1">
    <property type="nucleotide sequence ID" value="NZ_FOXS01000001.1"/>
</dbReference>
<dbReference type="InterPro" id="IPR036737">
    <property type="entry name" value="OmpA-like_sf"/>
</dbReference>
<dbReference type="InterPro" id="IPR050330">
    <property type="entry name" value="Bact_OuterMem_StrucFunc"/>
</dbReference>
<dbReference type="Gene3D" id="3.30.1330.60">
    <property type="entry name" value="OmpA-like domain"/>
    <property type="match status" value="1"/>
</dbReference>
<dbReference type="Pfam" id="PF00691">
    <property type="entry name" value="OmpA"/>
    <property type="match status" value="1"/>
</dbReference>
<dbReference type="AlphaFoldDB" id="A0A1I5TTL8"/>
<dbReference type="InterPro" id="IPR006665">
    <property type="entry name" value="OmpA-like"/>
</dbReference>
<evidence type="ECO:0000259" key="6">
    <source>
        <dbReference type="PROSITE" id="PS51123"/>
    </source>
</evidence>
<evidence type="ECO:0000256" key="2">
    <source>
        <dbReference type="ARBA" id="ARBA00023136"/>
    </source>
</evidence>
<evidence type="ECO:0000313" key="8">
    <source>
        <dbReference type="Proteomes" id="UP000199029"/>
    </source>
</evidence>
<dbReference type="PRINTS" id="PR01021">
    <property type="entry name" value="OMPADOMAIN"/>
</dbReference>
<dbReference type="Gene3D" id="1.25.40.1040">
    <property type="match status" value="1"/>
</dbReference>
<accession>A0A1I5TTL8</accession>
<keyword evidence="3" id="KW-0998">Cell outer membrane</keyword>
<keyword evidence="2 5" id="KW-0472">Membrane</keyword>
<dbReference type="SUPFAM" id="SSF82171">
    <property type="entry name" value="DPP6 N-terminal domain-like"/>
    <property type="match status" value="1"/>
</dbReference>
<dbReference type="InterPro" id="IPR019734">
    <property type="entry name" value="TPR_rpt"/>
</dbReference>
<dbReference type="PANTHER" id="PTHR30329">
    <property type="entry name" value="STATOR ELEMENT OF FLAGELLAR MOTOR COMPLEX"/>
    <property type="match status" value="1"/>
</dbReference>
<dbReference type="Pfam" id="PF07676">
    <property type="entry name" value="PD40"/>
    <property type="match status" value="3"/>
</dbReference>